<dbReference type="InterPro" id="IPR052620">
    <property type="entry name" value="ELYS/MEL-28_NucAsmblyFactor"/>
</dbReference>
<reference evidence="3" key="1">
    <citation type="submission" date="2021-01" db="EMBL/GenBank/DDBJ databases">
        <title>Caligus Genome Assembly.</title>
        <authorList>
            <person name="Gallardo-Escarate C."/>
        </authorList>
    </citation>
    <scope>NUCLEOTIDE SEQUENCE [LARGE SCALE GENOMIC DNA]</scope>
</reference>
<evidence type="ECO:0000313" key="2">
    <source>
        <dbReference type="EMBL" id="QQP38073.1"/>
    </source>
</evidence>
<dbReference type="PANTHER" id="PTHR21583:SF8">
    <property type="entry name" value="PROTEIN ELYS"/>
    <property type="match status" value="1"/>
</dbReference>
<name>A0A7T8GUK1_CALRO</name>
<gene>
    <name evidence="2" type="ORF">FKW44_018552</name>
</gene>
<evidence type="ECO:0000259" key="1">
    <source>
        <dbReference type="Pfam" id="PF16687"/>
    </source>
</evidence>
<dbReference type="OrthoDB" id="6513151at2759"/>
<dbReference type="AlphaFoldDB" id="A0A7T8GUK1"/>
<evidence type="ECO:0000313" key="3">
    <source>
        <dbReference type="Proteomes" id="UP000595437"/>
    </source>
</evidence>
<dbReference type="PANTHER" id="PTHR21583">
    <property type="entry name" value="ELYS PROTEIN"/>
    <property type="match status" value="1"/>
</dbReference>
<sequence>IDVQSNERISSETFPSEITSLDSLGPDQVVVGLDSGIVSVLDIKISKRIKSISFPDRISSLAVIQDSAHRSLAEELMFFKGILAVGTQNGDLYLLDLALDKAHACRGEMGQGGPGGHHPLGPYFISPGVTTELADLRHSQPSHLCIHLNQDNTTKGGLVISSLAHIPQLGAVAVGYNSGSWKLVNLNRLHTEFTFSPPPLSSEPLLPCVGFAFQEPENDPRNHSYLWVMWSQNDIDTEEDKKALNTFASIELYALNYENKDEVDQYGVLYSGLTSCSKSFGFTLSGDPEDTRR</sequence>
<feature type="non-terminal residue" evidence="2">
    <location>
        <position position="293"/>
    </location>
</feature>
<dbReference type="Pfam" id="PF16687">
    <property type="entry name" value="ELYS-bb"/>
    <property type="match status" value="1"/>
</dbReference>
<dbReference type="EMBL" id="CP045902">
    <property type="protein sequence ID" value="QQP38073.1"/>
    <property type="molecule type" value="Genomic_DNA"/>
</dbReference>
<dbReference type="Gene3D" id="2.130.10.10">
    <property type="entry name" value="YVTN repeat-like/Quinoprotein amine dehydrogenase"/>
    <property type="match status" value="1"/>
</dbReference>
<dbReference type="InterPro" id="IPR015943">
    <property type="entry name" value="WD40/YVTN_repeat-like_dom_sf"/>
</dbReference>
<organism evidence="2 3">
    <name type="scientific">Caligus rogercresseyi</name>
    <name type="common">Sea louse</name>
    <dbReference type="NCBI Taxonomy" id="217165"/>
    <lineage>
        <taxon>Eukaryota</taxon>
        <taxon>Metazoa</taxon>
        <taxon>Ecdysozoa</taxon>
        <taxon>Arthropoda</taxon>
        <taxon>Crustacea</taxon>
        <taxon>Multicrustacea</taxon>
        <taxon>Hexanauplia</taxon>
        <taxon>Copepoda</taxon>
        <taxon>Siphonostomatoida</taxon>
        <taxon>Caligidae</taxon>
        <taxon>Caligus</taxon>
    </lineage>
</organism>
<keyword evidence="3" id="KW-1185">Reference proteome</keyword>
<dbReference type="SUPFAM" id="SSF50978">
    <property type="entry name" value="WD40 repeat-like"/>
    <property type="match status" value="1"/>
</dbReference>
<feature type="non-terminal residue" evidence="2">
    <location>
        <position position="1"/>
    </location>
</feature>
<dbReference type="InterPro" id="IPR036322">
    <property type="entry name" value="WD40_repeat_dom_sf"/>
</dbReference>
<proteinExistence type="predicted"/>
<protein>
    <submittedName>
        <fullName evidence="2">AT hook containing transcription factor 1</fullName>
    </submittedName>
</protein>
<dbReference type="Proteomes" id="UP000595437">
    <property type="component" value="Chromosome 13"/>
</dbReference>
<feature type="domain" description="ELYS beta-propeller" evidence="1">
    <location>
        <begin position="35"/>
        <end position="285"/>
    </location>
</feature>
<dbReference type="InterPro" id="IPR032040">
    <property type="entry name" value="ELYS-bb"/>
</dbReference>
<accession>A0A7T8GUK1</accession>